<sequence length="83" mass="9029">MPANLSMTGQRDVAGMSDSSVAMPLLMGPMSIIEAVYFATRSPSSYWKVNGIKQPINGQSAWARSKLTQRFLDLDHKNGQQGG</sequence>
<reference evidence="1 2" key="1">
    <citation type="submission" date="2020-07" db="EMBL/GenBank/DDBJ databases">
        <title>Definition of the novel symbiovar canariense within Mesorhizobium novociceri, a new species of genus Mesorhizobium nodulating Cicer canariense in the Caldera de Taburiente National Park (La Palma, Canary Islands).</title>
        <authorList>
            <person name="Leon-Barrios M."/>
            <person name="Perez-Yepez J."/>
            <person name="Flores-Felix J.D."/>
            <person name="Ramirez-Baena M.H."/>
            <person name="Pulido-Suarez L."/>
            <person name="Igual J.M."/>
            <person name="Velazquez E."/>
            <person name="Peix A."/>
        </authorList>
    </citation>
    <scope>NUCLEOTIDE SEQUENCE [LARGE SCALE GENOMIC DNA]</scope>
    <source>
        <strain evidence="1 2">CCANP35</strain>
    </source>
</reference>
<dbReference type="AlphaFoldDB" id="A0A838BC61"/>
<organism evidence="1 2">
    <name type="scientific">Mesorhizobium neociceri</name>
    <dbReference type="NCBI Taxonomy" id="1307853"/>
    <lineage>
        <taxon>Bacteria</taxon>
        <taxon>Pseudomonadati</taxon>
        <taxon>Pseudomonadota</taxon>
        <taxon>Alphaproteobacteria</taxon>
        <taxon>Hyphomicrobiales</taxon>
        <taxon>Phyllobacteriaceae</taxon>
        <taxon>Mesorhizobium</taxon>
    </lineage>
</organism>
<keyword evidence="2" id="KW-1185">Reference proteome</keyword>
<evidence type="ECO:0000313" key="1">
    <source>
        <dbReference type="EMBL" id="MBA1144156.1"/>
    </source>
</evidence>
<dbReference type="Proteomes" id="UP000558284">
    <property type="component" value="Unassembled WGS sequence"/>
</dbReference>
<proteinExistence type="predicted"/>
<comment type="caution">
    <text evidence="1">The sequence shown here is derived from an EMBL/GenBank/DDBJ whole genome shotgun (WGS) entry which is preliminary data.</text>
</comment>
<accession>A0A838BC61</accession>
<dbReference type="RefSeq" id="WP_181061111.1">
    <property type="nucleotide sequence ID" value="NZ_JACDTY010000020.1"/>
</dbReference>
<gene>
    <name evidence="1" type="ORF">H0241_28510</name>
</gene>
<protein>
    <submittedName>
        <fullName evidence="1">Uncharacterized protein</fullName>
    </submittedName>
</protein>
<dbReference type="EMBL" id="JACDTY010000020">
    <property type="protein sequence ID" value="MBA1144156.1"/>
    <property type="molecule type" value="Genomic_DNA"/>
</dbReference>
<evidence type="ECO:0000313" key="2">
    <source>
        <dbReference type="Proteomes" id="UP000558284"/>
    </source>
</evidence>
<name>A0A838BC61_9HYPH</name>